<evidence type="ECO:0000256" key="2">
    <source>
        <dbReference type="ARBA" id="ARBA00023054"/>
    </source>
</evidence>
<keyword evidence="2" id="KW-0175">Coiled coil</keyword>
<keyword evidence="3" id="KW-0539">Nucleus</keyword>
<dbReference type="GO" id="GO:0045786">
    <property type="term" value="P:negative regulation of cell cycle"/>
    <property type="evidence" value="ECO:0007669"/>
    <property type="project" value="TreeGrafter"/>
</dbReference>
<gene>
    <name evidence="6" type="ORF">WMY93_029016</name>
</gene>
<proteinExistence type="predicted"/>
<feature type="region of interest" description="Disordered" evidence="5">
    <location>
        <begin position="1"/>
        <end position="26"/>
    </location>
</feature>
<evidence type="ECO:0000313" key="6">
    <source>
        <dbReference type="EMBL" id="KAK7882842.1"/>
    </source>
</evidence>
<dbReference type="PANTHER" id="PTHR13372">
    <property type="entry name" value="GEMININ"/>
    <property type="match status" value="1"/>
</dbReference>
<sequence length="245" mass="26576">MERLHFMPSSCSTPKKPWTNERGGDVQSPVKCQDLAFSMSLSPNHSLKTHSFPHGQAFVRRDTQGRCNFTWEQKPDPEPLLLGPLQDPPPQVTIIPRASQPGVPGLHASPETGERAQGKWIELRVRAGGLSLITVLVPCRCPTDWSSLGRGNVTEGSLWKSETQSRARFRGTAQLACSRTTLTAWARLKSPGFNESPRTHSGSSGFRVGSSAVRRYYGAATVQGAQLGKGKRGTGIGVEGSVETE</sequence>
<evidence type="ECO:0000256" key="3">
    <source>
        <dbReference type="ARBA" id="ARBA00023242"/>
    </source>
</evidence>
<accession>A0AAW0N0A9</accession>
<dbReference type="Proteomes" id="UP001460270">
    <property type="component" value="Unassembled WGS sequence"/>
</dbReference>
<dbReference type="GO" id="GO:0005634">
    <property type="term" value="C:nucleus"/>
    <property type="evidence" value="ECO:0007669"/>
    <property type="project" value="UniProtKB-SubCell"/>
</dbReference>
<evidence type="ECO:0000256" key="5">
    <source>
        <dbReference type="SAM" id="MobiDB-lite"/>
    </source>
</evidence>
<evidence type="ECO:0000256" key="4">
    <source>
        <dbReference type="ARBA" id="ARBA00023306"/>
    </source>
</evidence>
<evidence type="ECO:0000313" key="7">
    <source>
        <dbReference type="Proteomes" id="UP001460270"/>
    </source>
</evidence>
<reference evidence="7" key="1">
    <citation type="submission" date="2024-04" db="EMBL/GenBank/DDBJ databases">
        <title>Salinicola lusitanus LLJ914,a marine bacterium isolated from the Okinawa Trough.</title>
        <authorList>
            <person name="Li J."/>
        </authorList>
    </citation>
    <scope>NUCLEOTIDE SEQUENCE [LARGE SCALE GENOMIC DNA]</scope>
</reference>
<dbReference type="EMBL" id="JBBPFD010000021">
    <property type="protein sequence ID" value="KAK7882842.1"/>
    <property type="molecule type" value="Genomic_DNA"/>
</dbReference>
<comment type="caution">
    <text evidence="6">The sequence shown here is derived from an EMBL/GenBank/DDBJ whole genome shotgun (WGS) entry which is preliminary data.</text>
</comment>
<organism evidence="6 7">
    <name type="scientific">Mugilogobius chulae</name>
    <name type="common">yellowstripe goby</name>
    <dbReference type="NCBI Taxonomy" id="88201"/>
    <lineage>
        <taxon>Eukaryota</taxon>
        <taxon>Metazoa</taxon>
        <taxon>Chordata</taxon>
        <taxon>Craniata</taxon>
        <taxon>Vertebrata</taxon>
        <taxon>Euteleostomi</taxon>
        <taxon>Actinopterygii</taxon>
        <taxon>Neopterygii</taxon>
        <taxon>Teleostei</taxon>
        <taxon>Neoteleostei</taxon>
        <taxon>Acanthomorphata</taxon>
        <taxon>Gobiaria</taxon>
        <taxon>Gobiiformes</taxon>
        <taxon>Gobioidei</taxon>
        <taxon>Gobiidae</taxon>
        <taxon>Gobionellinae</taxon>
        <taxon>Mugilogobius</taxon>
    </lineage>
</organism>
<keyword evidence="4" id="KW-0131">Cell cycle</keyword>
<dbReference type="AlphaFoldDB" id="A0AAW0N0A9"/>
<keyword evidence="7" id="KW-1185">Reference proteome</keyword>
<protein>
    <submittedName>
        <fullName evidence="6">Uncharacterized protein</fullName>
    </submittedName>
</protein>
<comment type="subcellular location">
    <subcellularLocation>
        <location evidence="1">Nucleus</location>
    </subcellularLocation>
</comment>
<dbReference type="PANTHER" id="PTHR13372:SF2">
    <property type="entry name" value="GEMININ COILED-COIL DOMAIN-CONTAINING PROTEIN 1"/>
    <property type="match status" value="1"/>
</dbReference>
<name>A0AAW0N0A9_9GOBI</name>
<evidence type="ECO:0000256" key="1">
    <source>
        <dbReference type="ARBA" id="ARBA00004123"/>
    </source>
</evidence>
<dbReference type="GO" id="GO:0008156">
    <property type="term" value="P:negative regulation of DNA replication"/>
    <property type="evidence" value="ECO:0007669"/>
    <property type="project" value="TreeGrafter"/>
</dbReference>